<gene>
    <name evidence="1" type="ORF">EXIGLDRAFT_733475</name>
</gene>
<feature type="non-terminal residue" evidence="1">
    <location>
        <position position="1"/>
    </location>
</feature>
<accession>A0A165KH72</accession>
<name>A0A165KH72_EXIGL</name>
<organism evidence="1 2">
    <name type="scientific">Exidia glandulosa HHB12029</name>
    <dbReference type="NCBI Taxonomy" id="1314781"/>
    <lineage>
        <taxon>Eukaryota</taxon>
        <taxon>Fungi</taxon>
        <taxon>Dikarya</taxon>
        <taxon>Basidiomycota</taxon>
        <taxon>Agaricomycotina</taxon>
        <taxon>Agaricomycetes</taxon>
        <taxon>Auriculariales</taxon>
        <taxon>Exidiaceae</taxon>
        <taxon>Exidia</taxon>
    </lineage>
</organism>
<dbReference type="AlphaFoldDB" id="A0A165KH72"/>
<sequence length="223" mass="24920">TEPTAFDGGVCTGAMRSSIDSYCFHRDGRSECWTSPSDPRPVCDDTFVKYSHQFVPFYTDSDVLHCLSTRNAESSGSRYLCARTSHPRQWNMTFLRILWQGYRGPLDSHSDPDQTHKRASRPSPDLIEMFVASDPVVAAALSHFSALRLTVTGRRCTTTISRWRVKDLRRGGDISLKLSISTLASLSFISVSPIEPDFRHISLVDSWAEHSSISSSTKPACQL</sequence>
<evidence type="ECO:0000313" key="2">
    <source>
        <dbReference type="Proteomes" id="UP000077266"/>
    </source>
</evidence>
<protein>
    <submittedName>
        <fullName evidence="1">Uncharacterized protein</fullName>
    </submittedName>
</protein>
<keyword evidence="2" id="KW-1185">Reference proteome</keyword>
<proteinExistence type="predicted"/>
<dbReference type="EMBL" id="KV425944">
    <property type="protein sequence ID" value="KZV96331.1"/>
    <property type="molecule type" value="Genomic_DNA"/>
</dbReference>
<evidence type="ECO:0000313" key="1">
    <source>
        <dbReference type="EMBL" id="KZV96331.1"/>
    </source>
</evidence>
<dbReference type="InParanoid" id="A0A165KH72"/>
<dbReference type="Proteomes" id="UP000077266">
    <property type="component" value="Unassembled WGS sequence"/>
</dbReference>
<reference evidence="1 2" key="1">
    <citation type="journal article" date="2016" name="Mol. Biol. Evol.">
        <title>Comparative Genomics of Early-Diverging Mushroom-Forming Fungi Provides Insights into the Origins of Lignocellulose Decay Capabilities.</title>
        <authorList>
            <person name="Nagy L.G."/>
            <person name="Riley R."/>
            <person name="Tritt A."/>
            <person name="Adam C."/>
            <person name="Daum C."/>
            <person name="Floudas D."/>
            <person name="Sun H."/>
            <person name="Yadav J.S."/>
            <person name="Pangilinan J."/>
            <person name="Larsson K.H."/>
            <person name="Matsuura K."/>
            <person name="Barry K."/>
            <person name="Labutti K."/>
            <person name="Kuo R."/>
            <person name="Ohm R.A."/>
            <person name="Bhattacharya S.S."/>
            <person name="Shirouzu T."/>
            <person name="Yoshinaga Y."/>
            <person name="Martin F.M."/>
            <person name="Grigoriev I.V."/>
            <person name="Hibbett D.S."/>
        </authorList>
    </citation>
    <scope>NUCLEOTIDE SEQUENCE [LARGE SCALE GENOMIC DNA]</scope>
    <source>
        <strain evidence="1 2">HHB12029</strain>
    </source>
</reference>